<keyword evidence="2" id="KW-1185">Reference proteome</keyword>
<reference evidence="1 2" key="1">
    <citation type="journal article" date="2010" name="PLoS ONE">
        <title>The complete genome of Propionibacterium freudenreichii CIRM-BIA1, a hardy actinobacterium with food and probiotic applications.</title>
        <authorList>
            <person name="Falentin H."/>
            <person name="Deutsch S.M."/>
            <person name="Jan G."/>
            <person name="Loux V."/>
            <person name="Thierry A."/>
            <person name="Parayre S."/>
            <person name="Maillard M.B."/>
            <person name="Dherbecourt J."/>
            <person name="Cousin F.J."/>
            <person name="Jardin J."/>
            <person name="Siguier P."/>
            <person name="Couloux A."/>
            <person name="Barbe V."/>
            <person name="Vacherie B."/>
            <person name="Wincker P."/>
            <person name="Gibrat J.F."/>
            <person name="Gaillardin C."/>
            <person name="Lortal S."/>
        </authorList>
    </citation>
    <scope>NUCLEOTIDE SEQUENCE [LARGE SCALE GENOMIC DNA]</scope>
    <source>
        <strain evidence="2">ATCC 9614 / DSM 4902 / CIP 103027 / NCIMB 8099 / CIRM-BIA1</strain>
    </source>
</reference>
<dbReference type="KEGG" id="pfr:PFREUD_16810"/>
<dbReference type="AlphaFoldDB" id="D7GF81"/>
<proteinExistence type="predicted"/>
<dbReference type="EMBL" id="FN806773">
    <property type="protein sequence ID" value="CBL57192.1"/>
    <property type="molecule type" value="Genomic_DNA"/>
</dbReference>
<accession>D7GF81</accession>
<organism evidence="1 2">
    <name type="scientific">Propionibacterium freudenreichii subsp. shermanii (strain ATCC 9614 / DSM 4902 / CIP 103027 / NCIMB 8099 / CIRM-BIA1)</name>
    <dbReference type="NCBI Taxonomy" id="754252"/>
    <lineage>
        <taxon>Bacteria</taxon>
        <taxon>Bacillati</taxon>
        <taxon>Actinomycetota</taxon>
        <taxon>Actinomycetes</taxon>
        <taxon>Propionibacteriales</taxon>
        <taxon>Propionibacteriaceae</taxon>
        <taxon>Propionibacterium</taxon>
    </lineage>
</organism>
<protein>
    <submittedName>
        <fullName evidence="1">Uncharacterized protein</fullName>
    </submittedName>
</protein>
<evidence type="ECO:0000313" key="1">
    <source>
        <dbReference type="EMBL" id="CBL57192.1"/>
    </source>
</evidence>
<name>D7GF81_PROFC</name>
<gene>
    <name evidence="1" type="ordered locus">PFREUD_16810</name>
</gene>
<sequence>MGRSGAISLYPLPTDRTTSARHDCWVT</sequence>
<dbReference type="HOGENOM" id="CLU_3414914_0_0_11"/>
<evidence type="ECO:0000313" key="2">
    <source>
        <dbReference type="Proteomes" id="UP000000936"/>
    </source>
</evidence>
<dbReference type="Proteomes" id="UP000000936">
    <property type="component" value="Chromosome"/>
</dbReference>